<feature type="chain" id="PRO_5013095788" description="DUF7074 domain-containing protein" evidence="1">
    <location>
        <begin position="22"/>
        <end position="215"/>
    </location>
</feature>
<keyword evidence="1" id="KW-0732">Signal</keyword>
<feature type="domain" description="DUF7074" evidence="2">
    <location>
        <begin position="64"/>
        <end position="142"/>
    </location>
</feature>
<evidence type="ECO:0000259" key="2">
    <source>
        <dbReference type="Pfam" id="PF23269"/>
    </source>
</evidence>
<protein>
    <recommendedName>
        <fullName evidence="2">DUF7074 domain-containing protein</fullName>
    </recommendedName>
</protein>
<organism evidence="3 4">
    <name type="scientific">Klebsormidium nitens</name>
    <name type="common">Green alga</name>
    <name type="synonym">Ulothrix nitens</name>
    <dbReference type="NCBI Taxonomy" id="105231"/>
    <lineage>
        <taxon>Eukaryota</taxon>
        <taxon>Viridiplantae</taxon>
        <taxon>Streptophyta</taxon>
        <taxon>Klebsormidiophyceae</taxon>
        <taxon>Klebsormidiales</taxon>
        <taxon>Klebsormidiaceae</taxon>
        <taxon>Klebsormidium</taxon>
    </lineage>
</organism>
<accession>A0A1Y1I7X0</accession>
<dbReference type="EMBL" id="DF237174">
    <property type="protein sequence ID" value="GAQ85241.1"/>
    <property type="molecule type" value="Genomic_DNA"/>
</dbReference>
<sequence>MVKSLVHTALAILGLLHSALHLIQNQELFATSAFRFSFKTTALQLSRPDVTPLIRYNTPEAACAFSCNSTQVQQSALDFYLKHFPEVHSTRLLNIVPAGPFNQTCDLLFKWTHRDDLGASSGEDFRKFQFQRFPDTGNCVFVPKAMGYHFTGSTALLDPQNDLRFETSGKCKSALVGREFEVSEADAKWYGQGIWPVCFPEDLGCKRDERSKHSW</sequence>
<gene>
    <name evidence="3" type="ORF">KFL_002250210</name>
</gene>
<evidence type="ECO:0000313" key="4">
    <source>
        <dbReference type="Proteomes" id="UP000054558"/>
    </source>
</evidence>
<reference evidence="3 4" key="1">
    <citation type="journal article" date="2014" name="Nat. Commun.">
        <title>Klebsormidium flaccidum genome reveals primary factors for plant terrestrial adaptation.</title>
        <authorList>
            <person name="Hori K."/>
            <person name="Maruyama F."/>
            <person name="Fujisawa T."/>
            <person name="Togashi T."/>
            <person name="Yamamoto N."/>
            <person name="Seo M."/>
            <person name="Sato S."/>
            <person name="Yamada T."/>
            <person name="Mori H."/>
            <person name="Tajima N."/>
            <person name="Moriyama T."/>
            <person name="Ikeuchi M."/>
            <person name="Watanabe M."/>
            <person name="Wada H."/>
            <person name="Kobayashi K."/>
            <person name="Saito M."/>
            <person name="Masuda T."/>
            <person name="Sasaki-Sekimoto Y."/>
            <person name="Mashiguchi K."/>
            <person name="Awai K."/>
            <person name="Shimojima M."/>
            <person name="Masuda S."/>
            <person name="Iwai M."/>
            <person name="Nobusawa T."/>
            <person name="Narise T."/>
            <person name="Kondo S."/>
            <person name="Saito H."/>
            <person name="Sato R."/>
            <person name="Murakawa M."/>
            <person name="Ihara Y."/>
            <person name="Oshima-Yamada Y."/>
            <person name="Ohtaka K."/>
            <person name="Satoh M."/>
            <person name="Sonobe K."/>
            <person name="Ishii M."/>
            <person name="Ohtani R."/>
            <person name="Kanamori-Sato M."/>
            <person name="Honoki R."/>
            <person name="Miyazaki D."/>
            <person name="Mochizuki H."/>
            <person name="Umetsu J."/>
            <person name="Higashi K."/>
            <person name="Shibata D."/>
            <person name="Kamiya Y."/>
            <person name="Sato N."/>
            <person name="Nakamura Y."/>
            <person name="Tabata S."/>
            <person name="Ida S."/>
            <person name="Kurokawa K."/>
            <person name="Ohta H."/>
        </authorList>
    </citation>
    <scope>NUCLEOTIDE SEQUENCE [LARGE SCALE GENOMIC DNA]</scope>
    <source>
        <strain evidence="3 4">NIES-2285</strain>
    </source>
</reference>
<dbReference type="InterPro" id="IPR055502">
    <property type="entry name" value="DUF7074"/>
</dbReference>
<dbReference type="AlphaFoldDB" id="A0A1Y1I7X0"/>
<keyword evidence="4" id="KW-1185">Reference proteome</keyword>
<dbReference type="Pfam" id="PF23269">
    <property type="entry name" value="DUF7074"/>
    <property type="match status" value="1"/>
</dbReference>
<proteinExistence type="predicted"/>
<feature type="signal peptide" evidence="1">
    <location>
        <begin position="1"/>
        <end position="21"/>
    </location>
</feature>
<dbReference type="Proteomes" id="UP000054558">
    <property type="component" value="Unassembled WGS sequence"/>
</dbReference>
<evidence type="ECO:0000256" key="1">
    <source>
        <dbReference type="SAM" id="SignalP"/>
    </source>
</evidence>
<name>A0A1Y1I7X0_KLENI</name>
<evidence type="ECO:0000313" key="3">
    <source>
        <dbReference type="EMBL" id="GAQ85241.1"/>
    </source>
</evidence>